<evidence type="ECO:0000313" key="3">
    <source>
        <dbReference type="Proteomes" id="UP000576792"/>
    </source>
</evidence>
<feature type="region of interest" description="Disordered" evidence="1">
    <location>
        <begin position="37"/>
        <end position="88"/>
    </location>
</feature>
<feature type="compositionally biased region" description="Gly residues" evidence="1">
    <location>
        <begin position="59"/>
        <end position="71"/>
    </location>
</feature>
<reference evidence="2 3" key="1">
    <citation type="submission" date="2020-03" db="EMBL/GenBank/DDBJ databases">
        <title>Sequencing the genomes of 1000 actinobacteria strains.</title>
        <authorList>
            <person name="Klenk H.-P."/>
        </authorList>
    </citation>
    <scope>NUCLEOTIDE SEQUENCE [LARGE SCALE GENOMIC DNA]</scope>
    <source>
        <strain evidence="2 3">DSM 18964</strain>
    </source>
</reference>
<dbReference type="AlphaFoldDB" id="A0A846RW28"/>
<evidence type="ECO:0000313" key="2">
    <source>
        <dbReference type="EMBL" id="NJC58414.1"/>
    </source>
</evidence>
<name>A0A846RW28_9MICO</name>
<dbReference type="EMBL" id="JAATJN010000001">
    <property type="protein sequence ID" value="NJC58414.1"/>
    <property type="molecule type" value="Genomic_DNA"/>
</dbReference>
<dbReference type="RefSeq" id="WP_245161997.1">
    <property type="nucleotide sequence ID" value="NZ_BAAAPQ010000038.1"/>
</dbReference>
<evidence type="ECO:0000256" key="1">
    <source>
        <dbReference type="SAM" id="MobiDB-lite"/>
    </source>
</evidence>
<proteinExistence type="predicted"/>
<dbReference type="Pfam" id="PF14029">
    <property type="entry name" value="DUF4244"/>
    <property type="match status" value="1"/>
</dbReference>
<organism evidence="2 3">
    <name type="scientific">Brevibacterium marinum</name>
    <dbReference type="NCBI Taxonomy" id="418643"/>
    <lineage>
        <taxon>Bacteria</taxon>
        <taxon>Bacillati</taxon>
        <taxon>Actinomycetota</taxon>
        <taxon>Actinomycetes</taxon>
        <taxon>Micrococcales</taxon>
        <taxon>Brevibacteriaceae</taxon>
        <taxon>Brevibacterium</taxon>
    </lineage>
</organism>
<dbReference type="InterPro" id="IPR025338">
    <property type="entry name" value="DUF4244"/>
</dbReference>
<accession>A0A846RW28</accession>
<protein>
    <recommendedName>
        <fullName evidence="4">DUF4244 domain-containing protein</fullName>
    </recommendedName>
</protein>
<gene>
    <name evidence="2" type="ORF">BKA07_003449</name>
</gene>
<keyword evidence="3" id="KW-1185">Reference proteome</keyword>
<feature type="compositionally biased region" description="Low complexity" evidence="1">
    <location>
        <begin position="43"/>
        <end position="58"/>
    </location>
</feature>
<comment type="caution">
    <text evidence="2">The sequence shown here is derived from an EMBL/GenBank/DDBJ whole genome shotgun (WGS) entry which is preliminary data.</text>
</comment>
<dbReference type="Proteomes" id="UP000576792">
    <property type="component" value="Unassembled WGS sequence"/>
</dbReference>
<evidence type="ECO:0008006" key="4">
    <source>
        <dbReference type="Google" id="ProtNLM"/>
    </source>
</evidence>
<sequence length="134" mass="13631">MSTDTMPKGCEGPAYPQWGAAQRIDIEKVDYSGIAEYAEGPSDAPGQDAIGDGDIAAHGGTGDGRARGGVGTEPWHEDGTPEQWGPDTGATTAEYAITTLAACGFAALLVVILKSEPIKELVTGVIETALGLGA</sequence>